<accession>A0ABN1NPI2</accession>
<dbReference type="Pfam" id="PF13671">
    <property type="entry name" value="AAA_33"/>
    <property type="match status" value="1"/>
</dbReference>
<name>A0ABN1NPI2_9ACTN</name>
<protein>
    <submittedName>
        <fullName evidence="1">AAA family ATPase</fullName>
    </submittedName>
</protein>
<proteinExistence type="predicted"/>
<dbReference type="InterPro" id="IPR027417">
    <property type="entry name" value="P-loop_NTPase"/>
</dbReference>
<gene>
    <name evidence="1" type="ORF">GCM10009560_07140</name>
</gene>
<dbReference type="RefSeq" id="WP_343948194.1">
    <property type="nucleotide sequence ID" value="NZ_BAAAHQ010000001.1"/>
</dbReference>
<evidence type="ECO:0000313" key="2">
    <source>
        <dbReference type="Proteomes" id="UP001501578"/>
    </source>
</evidence>
<sequence length="201" mass="21899">MTSQLSEETLTFPAGSLVVLTGLPGAGKSTLLHRLYPLTGRESAPVAFGPVRVIDSGQGRNRWKRLLAGAPKPLRTFAAHATHLTSIARTLAAGHSVVAHNRGAWPHVLHTFAWMARRSGVQFHLVMLDVDPVTALAGQRDRGRVVARATFGRHCRRWRALVARARTGSLPPAHSVTVLDRRAADALRAIRFVESECIMSQ</sequence>
<dbReference type="Proteomes" id="UP001501578">
    <property type="component" value="Unassembled WGS sequence"/>
</dbReference>
<dbReference type="Gene3D" id="3.40.50.300">
    <property type="entry name" value="P-loop containing nucleotide triphosphate hydrolases"/>
    <property type="match status" value="1"/>
</dbReference>
<keyword evidence="2" id="KW-1185">Reference proteome</keyword>
<comment type="caution">
    <text evidence="1">The sequence shown here is derived from an EMBL/GenBank/DDBJ whole genome shotgun (WGS) entry which is preliminary data.</text>
</comment>
<dbReference type="SUPFAM" id="SSF52540">
    <property type="entry name" value="P-loop containing nucleoside triphosphate hydrolases"/>
    <property type="match status" value="1"/>
</dbReference>
<organism evidence="1 2">
    <name type="scientific">Nonomuraea longicatena</name>
    <dbReference type="NCBI Taxonomy" id="83682"/>
    <lineage>
        <taxon>Bacteria</taxon>
        <taxon>Bacillati</taxon>
        <taxon>Actinomycetota</taxon>
        <taxon>Actinomycetes</taxon>
        <taxon>Streptosporangiales</taxon>
        <taxon>Streptosporangiaceae</taxon>
        <taxon>Nonomuraea</taxon>
    </lineage>
</organism>
<dbReference type="EMBL" id="BAAAHQ010000001">
    <property type="protein sequence ID" value="GAA0914106.1"/>
    <property type="molecule type" value="Genomic_DNA"/>
</dbReference>
<evidence type="ECO:0000313" key="1">
    <source>
        <dbReference type="EMBL" id="GAA0914106.1"/>
    </source>
</evidence>
<reference evidence="1 2" key="1">
    <citation type="journal article" date="2019" name="Int. J. Syst. Evol. Microbiol.">
        <title>The Global Catalogue of Microorganisms (GCM) 10K type strain sequencing project: providing services to taxonomists for standard genome sequencing and annotation.</title>
        <authorList>
            <consortium name="The Broad Institute Genomics Platform"/>
            <consortium name="The Broad Institute Genome Sequencing Center for Infectious Disease"/>
            <person name="Wu L."/>
            <person name="Ma J."/>
        </authorList>
    </citation>
    <scope>NUCLEOTIDE SEQUENCE [LARGE SCALE GENOMIC DNA]</scope>
    <source>
        <strain evidence="1 2">JCM 11136</strain>
    </source>
</reference>